<proteinExistence type="predicted"/>
<reference evidence="1" key="1">
    <citation type="submission" date="2022-07" db="EMBL/GenBank/DDBJ databases">
        <title>Phylogenomic reconstructions and comparative analyses of Kickxellomycotina fungi.</title>
        <authorList>
            <person name="Reynolds N.K."/>
            <person name="Stajich J.E."/>
            <person name="Barry K."/>
            <person name="Grigoriev I.V."/>
            <person name="Crous P."/>
            <person name="Smith M.E."/>
        </authorList>
    </citation>
    <scope>NUCLEOTIDE SEQUENCE</scope>
    <source>
        <strain evidence="1">Benny 63K</strain>
    </source>
</reference>
<protein>
    <submittedName>
        <fullName evidence="1">Uncharacterized protein</fullName>
    </submittedName>
</protein>
<evidence type="ECO:0000313" key="2">
    <source>
        <dbReference type="Proteomes" id="UP001150581"/>
    </source>
</evidence>
<evidence type="ECO:0000313" key="1">
    <source>
        <dbReference type="EMBL" id="KAJ1889808.1"/>
    </source>
</evidence>
<dbReference type="Proteomes" id="UP001150581">
    <property type="component" value="Unassembled WGS sequence"/>
</dbReference>
<gene>
    <name evidence="1" type="ORF">LPJ66_007833</name>
</gene>
<accession>A0ACC1I7S8</accession>
<name>A0ACC1I7S8_9FUNG</name>
<keyword evidence="2" id="KW-1185">Reference proteome</keyword>
<comment type="caution">
    <text evidence="1">The sequence shown here is derived from an EMBL/GenBank/DDBJ whole genome shotgun (WGS) entry which is preliminary data.</text>
</comment>
<sequence length="277" mass="30132">MRAFTLHRLFVTVALALFCLASISSAQNDEDTSSTPTPTRSPTRTSNTEPAESSATRKDESDVASDKNDESDLDNEVSDDPEPTNHNDDDNNPTQSFDESYDVTGIVGAFSWKTPDVISIPTPMFVIGEKITLGWTYTNETLRPPAKVSICGKFPSDSGKSTSRAAICDWTIAVNISGEGKKFIWDTVTDGAKGIAFSEDTGYKLYIYDSERDVSDNSPGAGRVIPLMFWFNMYNSRYNMTNQGVPVGYDPSAAPNIAVHLWTVLGAVVLGVLGMLV</sequence>
<organism evidence="1 2">
    <name type="scientific">Kickxella alabastrina</name>
    <dbReference type="NCBI Taxonomy" id="61397"/>
    <lineage>
        <taxon>Eukaryota</taxon>
        <taxon>Fungi</taxon>
        <taxon>Fungi incertae sedis</taxon>
        <taxon>Zoopagomycota</taxon>
        <taxon>Kickxellomycotina</taxon>
        <taxon>Kickxellomycetes</taxon>
        <taxon>Kickxellales</taxon>
        <taxon>Kickxellaceae</taxon>
        <taxon>Kickxella</taxon>
    </lineage>
</organism>
<dbReference type="EMBL" id="JANBPG010001468">
    <property type="protein sequence ID" value="KAJ1889808.1"/>
    <property type="molecule type" value="Genomic_DNA"/>
</dbReference>